<proteinExistence type="predicted"/>
<gene>
    <name evidence="2" type="ORF">EAG_08141</name>
</gene>
<feature type="non-terminal residue" evidence="2">
    <location>
        <position position="1"/>
    </location>
</feature>
<reference evidence="2 3" key="1">
    <citation type="journal article" date="2010" name="Science">
        <title>Genomic comparison of the ants Camponotus floridanus and Harpegnathos saltator.</title>
        <authorList>
            <person name="Bonasio R."/>
            <person name="Zhang G."/>
            <person name="Ye C."/>
            <person name="Mutti N.S."/>
            <person name="Fang X."/>
            <person name="Qin N."/>
            <person name="Donahue G."/>
            <person name="Yang P."/>
            <person name="Li Q."/>
            <person name="Li C."/>
            <person name="Zhang P."/>
            <person name="Huang Z."/>
            <person name="Berger S.L."/>
            <person name="Reinberg D."/>
            <person name="Wang J."/>
            <person name="Liebig J."/>
        </authorList>
    </citation>
    <scope>NUCLEOTIDE SEQUENCE [LARGE SCALE GENOMIC DNA]</scope>
    <source>
        <strain evidence="3">C129</strain>
    </source>
</reference>
<dbReference type="CDD" id="cd02257">
    <property type="entry name" value="Peptidase_C19"/>
    <property type="match status" value="1"/>
</dbReference>
<dbReference type="InParanoid" id="E2AXR0"/>
<organism evidence="3">
    <name type="scientific">Camponotus floridanus</name>
    <name type="common">Florida carpenter ant</name>
    <dbReference type="NCBI Taxonomy" id="104421"/>
    <lineage>
        <taxon>Eukaryota</taxon>
        <taxon>Metazoa</taxon>
        <taxon>Ecdysozoa</taxon>
        <taxon>Arthropoda</taxon>
        <taxon>Hexapoda</taxon>
        <taxon>Insecta</taxon>
        <taxon>Pterygota</taxon>
        <taxon>Neoptera</taxon>
        <taxon>Endopterygota</taxon>
        <taxon>Hymenoptera</taxon>
        <taxon>Apocrita</taxon>
        <taxon>Aculeata</taxon>
        <taxon>Formicoidea</taxon>
        <taxon>Formicidae</taxon>
        <taxon>Formicinae</taxon>
        <taxon>Camponotus</taxon>
    </lineage>
</organism>
<feature type="non-terminal residue" evidence="2">
    <location>
        <position position="246"/>
    </location>
</feature>
<feature type="domain" description="USP" evidence="1">
    <location>
        <begin position="1"/>
        <end position="246"/>
    </location>
</feature>
<evidence type="ECO:0000259" key="1">
    <source>
        <dbReference type="PROSITE" id="PS50235"/>
    </source>
</evidence>
<sequence length="246" mass="28206">IPNGNRCSVVRDKRQSFIVRNTCSFDSLCQILVCTASHNNIYRDKIKDYTSPIFSCVNELLRAGLSIKFYLNRVNALNIPQLKPENRRNRIIQIVATANIANMATLMFQDYPSCIIEKRCATYKKESVKRIIVMSVDFDMWMKDGATSLPDALYRGDSRPRLCCEEFPICEIKYGLQLIIETAFGDDKLQRLRDFPDRLIMPDNAGYQLAGIVVYEGIYNANSVGHYIAYIKIGSIWLLFDDMKAK</sequence>
<dbReference type="Gene3D" id="3.90.70.10">
    <property type="entry name" value="Cysteine proteinases"/>
    <property type="match status" value="1"/>
</dbReference>
<dbReference type="SUPFAM" id="SSF54001">
    <property type="entry name" value="Cysteine proteinases"/>
    <property type="match status" value="1"/>
</dbReference>
<dbReference type="AlphaFoldDB" id="E2AXR0"/>
<protein>
    <recommendedName>
        <fullName evidence="1">USP domain-containing protein</fullName>
    </recommendedName>
</protein>
<accession>E2AXR0</accession>
<dbReference type="EMBL" id="GL443645">
    <property type="protein sequence ID" value="EFN61779.1"/>
    <property type="molecule type" value="Genomic_DNA"/>
</dbReference>
<dbReference type="InterPro" id="IPR028889">
    <property type="entry name" value="USP"/>
</dbReference>
<evidence type="ECO:0000313" key="2">
    <source>
        <dbReference type="EMBL" id="EFN61779.1"/>
    </source>
</evidence>
<evidence type="ECO:0000313" key="3">
    <source>
        <dbReference type="Proteomes" id="UP000000311"/>
    </source>
</evidence>
<keyword evidence="3" id="KW-1185">Reference proteome</keyword>
<dbReference type="Proteomes" id="UP000000311">
    <property type="component" value="Unassembled WGS sequence"/>
</dbReference>
<name>E2AXR0_CAMFO</name>
<dbReference type="PROSITE" id="PS50235">
    <property type="entry name" value="USP_3"/>
    <property type="match status" value="1"/>
</dbReference>
<dbReference type="InterPro" id="IPR038765">
    <property type="entry name" value="Papain-like_cys_pep_sf"/>
</dbReference>